<dbReference type="GO" id="GO:0016887">
    <property type="term" value="F:ATP hydrolysis activity"/>
    <property type="evidence" value="ECO:0007669"/>
    <property type="project" value="InterPro"/>
</dbReference>
<dbReference type="AlphaFoldDB" id="A0A9D2LXN2"/>
<evidence type="ECO:0000256" key="6">
    <source>
        <dbReference type="ARBA" id="ARBA00023136"/>
    </source>
</evidence>
<dbReference type="SUPFAM" id="SSF81665">
    <property type="entry name" value="Calcium ATPase, transmembrane domain M"/>
    <property type="match status" value="1"/>
</dbReference>
<evidence type="ECO:0000256" key="1">
    <source>
        <dbReference type="ARBA" id="ARBA00004651"/>
    </source>
</evidence>
<dbReference type="PRINTS" id="PR00941">
    <property type="entry name" value="CDATPASE"/>
</dbReference>
<evidence type="ECO:0000313" key="12">
    <source>
        <dbReference type="Proteomes" id="UP000824214"/>
    </source>
</evidence>
<comment type="catalytic activity">
    <reaction evidence="8">
        <text>Cd(2+)(in) + ATP + H2O = Cd(2+)(out) + ADP + phosphate + H(+)</text>
        <dbReference type="Rhea" id="RHEA:12132"/>
        <dbReference type="ChEBI" id="CHEBI:15377"/>
        <dbReference type="ChEBI" id="CHEBI:15378"/>
        <dbReference type="ChEBI" id="CHEBI:30616"/>
        <dbReference type="ChEBI" id="CHEBI:43474"/>
        <dbReference type="ChEBI" id="CHEBI:48775"/>
        <dbReference type="ChEBI" id="CHEBI:456216"/>
        <dbReference type="EC" id="7.2.2.21"/>
    </reaction>
</comment>
<dbReference type="Gene3D" id="2.70.150.10">
    <property type="entry name" value="Calcium-transporting ATPase, cytoplasmic transduction domain A"/>
    <property type="match status" value="1"/>
</dbReference>
<feature type="transmembrane region" description="Helical" evidence="9">
    <location>
        <begin position="269"/>
        <end position="289"/>
    </location>
</feature>
<dbReference type="NCBIfam" id="TIGR01494">
    <property type="entry name" value="ATPase_P-type"/>
    <property type="match status" value="1"/>
</dbReference>
<dbReference type="EMBL" id="DWXZ01000065">
    <property type="protein sequence ID" value="HJB37138.1"/>
    <property type="molecule type" value="Genomic_DNA"/>
</dbReference>
<name>A0A9D2LXN2_9FIRM</name>
<keyword evidence="9" id="KW-1003">Cell membrane</keyword>
<dbReference type="Proteomes" id="UP000824214">
    <property type="component" value="Unassembled WGS sequence"/>
</dbReference>
<feature type="transmembrane region" description="Helical" evidence="9">
    <location>
        <begin position="64"/>
        <end position="82"/>
    </location>
</feature>
<reference evidence="11" key="1">
    <citation type="journal article" date="2021" name="PeerJ">
        <title>Extensive microbial diversity within the chicken gut microbiome revealed by metagenomics and culture.</title>
        <authorList>
            <person name="Gilroy R."/>
            <person name="Ravi A."/>
            <person name="Getino M."/>
            <person name="Pursley I."/>
            <person name="Horton D.L."/>
            <person name="Alikhan N.F."/>
            <person name="Baker D."/>
            <person name="Gharbi K."/>
            <person name="Hall N."/>
            <person name="Watson M."/>
            <person name="Adriaenssens E.M."/>
            <person name="Foster-Nyarko E."/>
            <person name="Jarju S."/>
            <person name="Secka A."/>
            <person name="Antonio M."/>
            <person name="Oren A."/>
            <person name="Chaudhuri R.R."/>
            <person name="La Ragione R."/>
            <person name="Hildebrand F."/>
            <person name="Pallen M.J."/>
        </authorList>
    </citation>
    <scope>NUCLEOTIDE SEQUENCE</scope>
    <source>
        <strain evidence="11">ChiBcolR8-3208</strain>
    </source>
</reference>
<feature type="domain" description="P-type ATPase A" evidence="10">
    <location>
        <begin position="120"/>
        <end position="219"/>
    </location>
</feature>
<dbReference type="Gene3D" id="3.40.50.1000">
    <property type="entry name" value="HAD superfamily/HAD-like"/>
    <property type="match status" value="1"/>
</dbReference>
<feature type="transmembrane region" description="Helical" evidence="9">
    <location>
        <begin position="33"/>
        <end position="52"/>
    </location>
</feature>
<comment type="subcellular location">
    <subcellularLocation>
        <location evidence="1">Cell membrane</location>
        <topology evidence="1">Multi-pass membrane protein</topology>
    </subcellularLocation>
</comment>
<dbReference type="CDD" id="cd07548">
    <property type="entry name" value="P-type_ATPase-Cd_Zn_Co_like"/>
    <property type="match status" value="1"/>
</dbReference>
<protein>
    <recommendedName>
        <fullName evidence="7">Cd(2+)-exporting ATPase</fullName>
        <ecNumber evidence="7">7.2.2.21</ecNumber>
    </recommendedName>
</protein>
<dbReference type="InterPro" id="IPR023299">
    <property type="entry name" value="ATPase_P-typ_cyto_dom_N"/>
</dbReference>
<dbReference type="Pfam" id="PF00702">
    <property type="entry name" value="Hydrolase"/>
    <property type="match status" value="1"/>
</dbReference>
<feature type="transmembrane region" description="Helical" evidence="9">
    <location>
        <begin position="238"/>
        <end position="257"/>
    </location>
</feature>
<dbReference type="PROSITE" id="PS00154">
    <property type="entry name" value="ATPASE_E1_E2"/>
    <property type="match status" value="1"/>
</dbReference>
<dbReference type="GO" id="GO:0008551">
    <property type="term" value="F:P-type cadmium transporter activity"/>
    <property type="evidence" value="ECO:0007669"/>
    <property type="project" value="UniProtKB-EC"/>
</dbReference>
<dbReference type="PANTHER" id="PTHR48085:SF5">
    <property type="entry name" value="CADMIUM_ZINC-TRANSPORTING ATPASE HMA4-RELATED"/>
    <property type="match status" value="1"/>
</dbReference>
<dbReference type="InterPro" id="IPR023298">
    <property type="entry name" value="ATPase_P-typ_TM_dom_sf"/>
</dbReference>
<dbReference type="FunFam" id="2.70.150.10:FF:000002">
    <property type="entry name" value="Copper-transporting ATPase 1, putative"/>
    <property type="match status" value="1"/>
</dbReference>
<dbReference type="PANTHER" id="PTHR48085">
    <property type="entry name" value="CADMIUM/ZINC-TRANSPORTING ATPASE HMA2-RELATED"/>
    <property type="match status" value="1"/>
</dbReference>
<comment type="similarity">
    <text evidence="2 9">Belongs to the cation transport ATPase (P-type) (TC 3.A.3) family. Type IB subfamily.</text>
</comment>
<dbReference type="SUPFAM" id="SSF81653">
    <property type="entry name" value="Calcium ATPase, transduction domain A"/>
    <property type="match status" value="1"/>
</dbReference>
<reference evidence="11" key="2">
    <citation type="submission" date="2021-04" db="EMBL/GenBank/DDBJ databases">
        <authorList>
            <person name="Gilroy R."/>
        </authorList>
    </citation>
    <scope>NUCLEOTIDE SEQUENCE</scope>
    <source>
        <strain evidence="11">ChiBcolR8-3208</strain>
    </source>
</reference>
<evidence type="ECO:0000256" key="4">
    <source>
        <dbReference type="ARBA" id="ARBA00022692"/>
    </source>
</evidence>
<gene>
    <name evidence="11" type="primary">cadA</name>
    <name evidence="11" type="ORF">H9942_03615</name>
</gene>
<evidence type="ECO:0000259" key="10">
    <source>
        <dbReference type="Pfam" id="PF00122"/>
    </source>
</evidence>
<keyword evidence="3" id="KW-0104">Cadmium</keyword>
<dbReference type="InterPro" id="IPR036412">
    <property type="entry name" value="HAD-like_sf"/>
</dbReference>
<organism evidence="11 12">
    <name type="scientific">Candidatus Acutalibacter ornithocaccae</name>
    <dbReference type="NCBI Taxonomy" id="2838416"/>
    <lineage>
        <taxon>Bacteria</taxon>
        <taxon>Bacillati</taxon>
        <taxon>Bacillota</taxon>
        <taxon>Clostridia</taxon>
        <taxon>Eubacteriales</taxon>
        <taxon>Acutalibacteraceae</taxon>
        <taxon>Acutalibacter</taxon>
    </lineage>
</organism>
<evidence type="ECO:0000256" key="2">
    <source>
        <dbReference type="ARBA" id="ARBA00006024"/>
    </source>
</evidence>
<dbReference type="SUPFAM" id="SSF56784">
    <property type="entry name" value="HAD-like"/>
    <property type="match status" value="1"/>
</dbReference>
<feature type="transmembrane region" description="Helical" evidence="9">
    <location>
        <begin position="9"/>
        <end position="27"/>
    </location>
</feature>
<dbReference type="Gene3D" id="3.40.1110.10">
    <property type="entry name" value="Calcium-transporting ATPase, cytoplasmic domain N"/>
    <property type="match status" value="1"/>
</dbReference>
<dbReference type="GO" id="GO:0046872">
    <property type="term" value="F:metal ion binding"/>
    <property type="evidence" value="ECO:0007669"/>
    <property type="project" value="UniProtKB-KW"/>
</dbReference>
<evidence type="ECO:0000256" key="8">
    <source>
        <dbReference type="ARBA" id="ARBA00049338"/>
    </source>
</evidence>
<feature type="transmembrane region" description="Helical" evidence="9">
    <location>
        <begin position="88"/>
        <end position="107"/>
    </location>
</feature>
<dbReference type="GO" id="GO:0005886">
    <property type="term" value="C:plasma membrane"/>
    <property type="evidence" value="ECO:0007669"/>
    <property type="project" value="UniProtKB-SubCell"/>
</dbReference>
<dbReference type="GO" id="GO:0005524">
    <property type="term" value="F:ATP binding"/>
    <property type="evidence" value="ECO:0007669"/>
    <property type="project" value="UniProtKB-UniRule"/>
</dbReference>
<comment type="caution">
    <text evidence="11">The sequence shown here is derived from an EMBL/GenBank/DDBJ whole genome shotgun (WGS) entry which is preliminary data.</text>
</comment>
<keyword evidence="5 9" id="KW-1133">Transmembrane helix</keyword>
<dbReference type="InterPro" id="IPR001757">
    <property type="entry name" value="P_typ_ATPase"/>
</dbReference>
<keyword evidence="6 9" id="KW-0472">Membrane</keyword>
<evidence type="ECO:0000256" key="9">
    <source>
        <dbReference type="RuleBase" id="RU362081"/>
    </source>
</evidence>
<dbReference type="InterPro" id="IPR059000">
    <property type="entry name" value="ATPase_P-type_domA"/>
</dbReference>
<dbReference type="InterPro" id="IPR051014">
    <property type="entry name" value="Cation_Transport_ATPase_IB"/>
</dbReference>
<proteinExistence type="inferred from homology"/>
<dbReference type="InterPro" id="IPR027256">
    <property type="entry name" value="P-typ_ATPase_IB"/>
</dbReference>
<evidence type="ECO:0000313" key="11">
    <source>
        <dbReference type="EMBL" id="HJB37138.1"/>
    </source>
</evidence>
<dbReference type="NCBIfam" id="TIGR01512">
    <property type="entry name" value="ATPase-IB2_Cd"/>
    <property type="match status" value="1"/>
</dbReference>
<dbReference type="NCBIfam" id="TIGR01525">
    <property type="entry name" value="ATPase-IB_hvy"/>
    <property type="match status" value="1"/>
</dbReference>
<keyword evidence="4 9" id="KW-0812">Transmembrane</keyword>
<dbReference type="EC" id="7.2.2.21" evidence="7"/>
<evidence type="ECO:0000256" key="3">
    <source>
        <dbReference type="ARBA" id="ARBA00022539"/>
    </source>
</evidence>
<dbReference type="InterPro" id="IPR023214">
    <property type="entry name" value="HAD_sf"/>
</dbReference>
<sequence length="620" mass="66551">MTRKQKKMLVRIAVSAVLLIAAVLVPYQGLWRFALFLPAYFVIGWDVLWRAVRNIAHGQVFDENFLMALATVGAFCTGFFGQGEYPEAVFVMLFYQVGELFQSYAVGKSRKSIASLMDIRPDYANVERDGRLLQVDPEEVAVGDTITVKAGEKIPLDGLVLEGSSLVNTSALTGESVPRQVRPGDSVISGCVNQNGLLRVQVTKAFGESTVQKILDLVENASSKKAKAENFITKFARYYTPVVVFCALALAVVPPLFVGDWTGWVQKALIFLVVSCPCALVISVPLSFFGGIGGASRQGILVKGGNYLEVLADTELVVFDKTGTLTKGVFQVTAIHPEGVSQQELLELAALAESYSDHPISRSLKEAWGKALDTARVGQVEELSGRGVRAQVDGKEVWAGNGKLMEEIGLAYRPSGQVGTVVHVAAEGRYLGYILIADEVKPDAKEAIAALKAQGVKKTVLLTGDAKDVGEAVAQELGLDEAYTQLLPGDKVERVEALLQETSPKGKLAFVGDGINDAPVLSRADIGIAMGALGSDAAIEAADLVLMDDKPSKIAKAMEISKRTLRIVRQNIVFALAVKLLVLMLTPFGLANLWEAVFADVGVMVLAILNASRALQVGRK</sequence>
<feature type="transmembrane region" description="Helical" evidence="9">
    <location>
        <begin position="572"/>
        <end position="590"/>
    </location>
</feature>
<evidence type="ECO:0000256" key="7">
    <source>
        <dbReference type="ARBA" id="ARBA00039103"/>
    </source>
</evidence>
<dbReference type="InterPro" id="IPR008250">
    <property type="entry name" value="ATPase_P-typ_transduc_dom_A_sf"/>
</dbReference>
<dbReference type="Pfam" id="PF00122">
    <property type="entry name" value="E1-E2_ATPase"/>
    <property type="match status" value="1"/>
</dbReference>
<keyword evidence="9" id="KW-0067">ATP-binding</keyword>
<keyword evidence="9" id="KW-0479">Metal-binding</keyword>
<accession>A0A9D2LXN2</accession>
<evidence type="ECO:0000256" key="5">
    <source>
        <dbReference type="ARBA" id="ARBA00022989"/>
    </source>
</evidence>
<keyword evidence="9" id="KW-0547">Nucleotide-binding</keyword>
<dbReference type="PRINTS" id="PR00119">
    <property type="entry name" value="CATATPASE"/>
</dbReference>
<dbReference type="InterPro" id="IPR018303">
    <property type="entry name" value="ATPase_P-typ_P_site"/>
</dbReference>